<feature type="transmembrane region" description="Helical" evidence="1">
    <location>
        <begin position="330"/>
        <end position="349"/>
    </location>
</feature>
<dbReference type="CDD" id="cd04179">
    <property type="entry name" value="DPM_DPG-synthase_like"/>
    <property type="match status" value="1"/>
</dbReference>
<dbReference type="InterPro" id="IPR050256">
    <property type="entry name" value="Glycosyltransferase_2"/>
</dbReference>
<dbReference type="GO" id="GO:0099621">
    <property type="term" value="F:undecaprenyl-phosphate 4-deoxy-4-formamido-L-arabinose transferase activity"/>
    <property type="evidence" value="ECO:0007669"/>
    <property type="project" value="UniProtKB-EC"/>
</dbReference>
<keyword evidence="5" id="KW-1185">Reference proteome</keyword>
<accession>A0A517MSQ4</accession>
<dbReference type="EC" id="2.4.2.53" evidence="4"/>
<evidence type="ECO:0000256" key="1">
    <source>
        <dbReference type="SAM" id="Phobius"/>
    </source>
</evidence>
<dbReference type="Pfam" id="PF26629">
    <property type="entry name" value="GT2_TM_C"/>
    <property type="match status" value="1"/>
</dbReference>
<feature type="transmembrane region" description="Helical" evidence="1">
    <location>
        <begin position="289"/>
        <end position="310"/>
    </location>
</feature>
<dbReference type="PANTHER" id="PTHR48090:SF7">
    <property type="entry name" value="RFBJ PROTEIN"/>
    <property type="match status" value="1"/>
</dbReference>
<reference evidence="4 5" key="1">
    <citation type="submission" date="2019-02" db="EMBL/GenBank/DDBJ databases">
        <title>Deep-cultivation of Planctomycetes and their phenomic and genomic characterization uncovers novel biology.</title>
        <authorList>
            <person name="Wiegand S."/>
            <person name="Jogler M."/>
            <person name="Boedeker C."/>
            <person name="Pinto D."/>
            <person name="Vollmers J."/>
            <person name="Rivas-Marin E."/>
            <person name="Kohn T."/>
            <person name="Peeters S.H."/>
            <person name="Heuer A."/>
            <person name="Rast P."/>
            <person name="Oberbeckmann S."/>
            <person name="Bunk B."/>
            <person name="Jeske O."/>
            <person name="Meyerdierks A."/>
            <person name="Storesund J.E."/>
            <person name="Kallscheuer N."/>
            <person name="Luecker S."/>
            <person name="Lage O.M."/>
            <person name="Pohl T."/>
            <person name="Merkel B.J."/>
            <person name="Hornburger P."/>
            <person name="Mueller R.-W."/>
            <person name="Bruemmer F."/>
            <person name="Labrenz M."/>
            <person name="Spormann A.M."/>
            <person name="Op den Camp H."/>
            <person name="Overmann J."/>
            <person name="Amann R."/>
            <person name="Jetten M.S.M."/>
            <person name="Mascher T."/>
            <person name="Medema M.H."/>
            <person name="Devos D.P."/>
            <person name="Kaster A.-K."/>
            <person name="Ovreas L."/>
            <person name="Rohde M."/>
            <person name="Galperin M.Y."/>
            <person name="Jogler C."/>
        </authorList>
    </citation>
    <scope>NUCLEOTIDE SEQUENCE [LARGE SCALE GENOMIC DNA]</scope>
    <source>
        <strain evidence="4 5">HG15A2</strain>
    </source>
</reference>
<dbReference type="SUPFAM" id="SSF53448">
    <property type="entry name" value="Nucleotide-diphospho-sugar transferases"/>
    <property type="match status" value="1"/>
</dbReference>
<keyword evidence="4" id="KW-0328">Glycosyltransferase</keyword>
<keyword evidence="1" id="KW-1133">Transmembrane helix</keyword>
<feature type="domain" description="Low-salt glycan biosynthesis hexosyltransferase Agl6 C-terminal transmembrane region" evidence="3">
    <location>
        <begin position="344"/>
        <end position="436"/>
    </location>
</feature>
<dbReference type="InterPro" id="IPR058718">
    <property type="entry name" value="Agl6_TM_C"/>
</dbReference>
<dbReference type="RefSeq" id="WP_218932343.1">
    <property type="nucleotide sequence ID" value="NZ_CP036263.1"/>
</dbReference>
<name>A0A517MSQ4_9BACT</name>
<gene>
    <name evidence="4" type="primary">arnC_2</name>
    <name evidence="4" type="ORF">HG15A2_11810</name>
</gene>
<organism evidence="4 5">
    <name type="scientific">Adhaeretor mobilis</name>
    <dbReference type="NCBI Taxonomy" id="1930276"/>
    <lineage>
        <taxon>Bacteria</taxon>
        <taxon>Pseudomonadati</taxon>
        <taxon>Planctomycetota</taxon>
        <taxon>Planctomycetia</taxon>
        <taxon>Pirellulales</taxon>
        <taxon>Lacipirellulaceae</taxon>
        <taxon>Adhaeretor</taxon>
    </lineage>
</organism>
<dbReference type="InterPro" id="IPR001173">
    <property type="entry name" value="Glyco_trans_2-like"/>
</dbReference>
<evidence type="ECO:0000259" key="3">
    <source>
        <dbReference type="Pfam" id="PF26629"/>
    </source>
</evidence>
<dbReference type="EMBL" id="CP036263">
    <property type="protein sequence ID" value="QDS97913.1"/>
    <property type="molecule type" value="Genomic_DNA"/>
</dbReference>
<dbReference type="Proteomes" id="UP000319852">
    <property type="component" value="Chromosome"/>
</dbReference>
<evidence type="ECO:0000259" key="2">
    <source>
        <dbReference type="Pfam" id="PF00535"/>
    </source>
</evidence>
<evidence type="ECO:0000313" key="5">
    <source>
        <dbReference type="Proteomes" id="UP000319852"/>
    </source>
</evidence>
<keyword evidence="4" id="KW-0808">Transferase</keyword>
<dbReference type="AlphaFoldDB" id="A0A517MSQ4"/>
<feature type="domain" description="Glycosyltransferase 2-like" evidence="2">
    <location>
        <begin position="61"/>
        <end position="225"/>
    </location>
</feature>
<keyword evidence="1" id="KW-0812">Transmembrane</keyword>
<feature type="transmembrane region" description="Helical" evidence="1">
    <location>
        <begin position="370"/>
        <end position="391"/>
    </location>
</feature>
<sequence length="441" mass="47862">MSELPPTVATATKPAPATTDSNAAILARLNAADRAIRECLDTIETSEPNSPAKATSQLELTVVMPCLNEADTLAVCIEKAQRAMREHDIDGEVVIADNGSTDGSLEIAEQLGARVVHIAEKGYGNALRGGISSALGKYVIMGDADDSYDFLEIPKFVDKLREGHDLVQGCRLPTGGGTVLPGAMPVTHRWIGNPMFSRLVRRMFKAPIHDVYCGLRGFTKEHYDRLDLRASGMEFATEMIIKSSLFKTDIAEVPTTLHPDGRKAHAPHLRTVRDGWRTLRFFLMYSPRWLFLTPGLGLVLLGFLGYSLAIPGVEVFGATLDAHTLLVSSLFVLTGFQLVQFAAFAKTFAVSEGLVPFDRRLERICEVLSLERCLVAGSIAAITGIGLIAAATSSWQAAGFGALDYASTMRWVIPGVTLAALGFQTIFASFFISILRMARRN</sequence>
<dbReference type="Gene3D" id="3.90.550.10">
    <property type="entry name" value="Spore Coat Polysaccharide Biosynthesis Protein SpsA, Chain A"/>
    <property type="match status" value="1"/>
</dbReference>
<proteinExistence type="predicted"/>
<protein>
    <submittedName>
        <fullName evidence="4">Undecaprenyl-phosphate 4-deoxy-4-formamido-L-arabinose transferase</fullName>
        <ecNumber evidence="4">2.4.2.53</ecNumber>
    </submittedName>
</protein>
<evidence type="ECO:0000313" key="4">
    <source>
        <dbReference type="EMBL" id="QDS97913.1"/>
    </source>
</evidence>
<dbReference type="PANTHER" id="PTHR48090">
    <property type="entry name" value="UNDECAPRENYL-PHOSPHATE 4-DEOXY-4-FORMAMIDO-L-ARABINOSE TRANSFERASE-RELATED"/>
    <property type="match status" value="1"/>
</dbReference>
<feature type="transmembrane region" description="Helical" evidence="1">
    <location>
        <begin position="411"/>
        <end position="435"/>
    </location>
</feature>
<keyword evidence="1" id="KW-0472">Membrane</keyword>
<dbReference type="InterPro" id="IPR029044">
    <property type="entry name" value="Nucleotide-diphossugar_trans"/>
</dbReference>
<dbReference type="KEGG" id="amob:HG15A2_11810"/>
<dbReference type="Pfam" id="PF00535">
    <property type="entry name" value="Glycos_transf_2"/>
    <property type="match status" value="1"/>
</dbReference>